<dbReference type="InterPro" id="IPR044608">
    <property type="entry name" value="Ect1/PCYT2"/>
</dbReference>
<feature type="compositionally biased region" description="Acidic residues" evidence="12">
    <location>
        <begin position="255"/>
        <end position="265"/>
    </location>
</feature>
<dbReference type="PANTHER" id="PTHR45780:SF2">
    <property type="entry name" value="ETHANOLAMINE-PHOSPHATE CYTIDYLYLTRANSFERASE"/>
    <property type="match status" value="1"/>
</dbReference>
<keyword evidence="7" id="KW-0594">Phospholipid biosynthesis</keyword>
<evidence type="ECO:0000256" key="12">
    <source>
        <dbReference type="SAM" id="MobiDB-lite"/>
    </source>
</evidence>
<dbReference type="InterPro" id="IPR041723">
    <property type="entry name" value="CCT"/>
</dbReference>
<dbReference type="Pfam" id="PF01467">
    <property type="entry name" value="CTP_transf_like"/>
    <property type="match status" value="2"/>
</dbReference>
<dbReference type="EC" id="2.7.7.14" evidence="10"/>
<evidence type="ECO:0000313" key="14">
    <source>
        <dbReference type="EMBL" id="CAD9721773.1"/>
    </source>
</evidence>
<evidence type="ECO:0000256" key="5">
    <source>
        <dbReference type="ARBA" id="ARBA00022695"/>
    </source>
</evidence>
<protein>
    <recommendedName>
        <fullName evidence="10">ethanolamine-phosphate cytidylyltransferase</fullName>
        <ecNumber evidence="10">2.7.7.14</ecNumber>
    </recommendedName>
    <alternativeName>
        <fullName evidence="11">CTP:phosphoethanolamine cytidylyltransferase</fullName>
    </alternativeName>
</protein>
<feature type="domain" description="Cytidyltransferase-like" evidence="13">
    <location>
        <begin position="303"/>
        <end position="430"/>
    </location>
</feature>
<gene>
    <name evidence="14" type="ORF">CROS1312_LOCUS1041</name>
    <name evidence="15" type="ORF">HKI87_11g66430</name>
</gene>
<evidence type="ECO:0000256" key="10">
    <source>
        <dbReference type="ARBA" id="ARBA00024221"/>
    </source>
</evidence>
<dbReference type="NCBIfam" id="TIGR00125">
    <property type="entry name" value="cyt_tran_rel"/>
    <property type="match status" value="2"/>
</dbReference>
<comment type="pathway">
    <text evidence="1">Lipid metabolism.</text>
</comment>
<dbReference type="CDD" id="cd02174">
    <property type="entry name" value="CCT"/>
    <property type="match status" value="1"/>
</dbReference>
<evidence type="ECO:0000256" key="11">
    <source>
        <dbReference type="ARBA" id="ARBA00031473"/>
    </source>
</evidence>
<dbReference type="UniPathway" id="UPA00558">
    <property type="reaction ID" value="UER00742"/>
</dbReference>
<evidence type="ECO:0000256" key="9">
    <source>
        <dbReference type="ARBA" id="ARBA00024191"/>
    </source>
</evidence>
<feature type="domain" description="Cytidyltransferase-like" evidence="13">
    <location>
        <begin position="90"/>
        <end position="220"/>
    </location>
</feature>
<organism evidence="14">
    <name type="scientific">Chloropicon roscoffensis</name>
    <dbReference type="NCBI Taxonomy" id="1461544"/>
    <lineage>
        <taxon>Eukaryota</taxon>
        <taxon>Viridiplantae</taxon>
        <taxon>Chlorophyta</taxon>
        <taxon>Chloropicophyceae</taxon>
        <taxon>Chloropicales</taxon>
        <taxon>Chloropicaceae</taxon>
        <taxon>Chloropicon</taxon>
    </lineage>
</organism>
<dbReference type="Gene3D" id="3.40.50.620">
    <property type="entry name" value="HUPs"/>
    <property type="match status" value="2"/>
</dbReference>
<keyword evidence="5 15" id="KW-0548">Nucleotidyltransferase</keyword>
<evidence type="ECO:0000256" key="6">
    <source>
        <dbReference type="ARBA" id="ARBA00023098"/>
    </source>
</evidence>
<evidence type="ECO:0000256" key="8">
    <source>
        <dbReference type="ARBA" id="ARBA00023264"/>
    </source>
</evidence>
<evidence type="ECO:0000313" key="15">
    <source>
        <dbReference type="EMBL" id="WZN65086.1"/>
    </source>
</evidence>
<dbReference type="EMBL" id="HBHM01001357">
    <property type="protein sequence ID" value="CAD9721773.1"/>
    <property type="molecule type" value="Transcribed_RNA"/>
</dbReference>
<evidence type="ECO:0000256" key="4">
    <source>
        <dbReference type="ARBA" id="ARBA00022679"/>
    </source>
</evidence>
<dbReference type="GO" id="GO:0005737">
    <property type="term" value="C:cytoplasm"/>
    <property type="evidence" value="ECO:0007669"/>
    <property type="project" value="TreeGrafter"/>
</dbReference>
<name>A0A7S2T8B5_9CHLO</name>
<dbReference type="SUPFAM" id="SSF52374">
    <property type="entry name" value="Nucleotidylyl transferase"/>
    <property type="match status" value="2"/>
</dbReference>
<reference evidence="14" key="1">
    <citation type="submission" date="2021-01" db="EMBL/GenBank/DDBJ databases">
        <authorList>
            <person name="Corre E."/>
            <person name="Pelletier E."/>
            <person name="Niang G."/>
            <person name="Scheremetjew M."/>
            <person name="Finn R."/>
            <person name="Kale V."/>
            <person name="Holt S."/>
            <person name="Cochrane G."/>
            <person name="Meng A."/>
            <person name="Brown T."/>
            <person name="Cohen L."/>
        </authorList>
    </citation>
    <scope>NUCLEOTIDE SEQUENCE</scope>
    <source>
        <strain evidence="14">RCC2335</strain>
    </source>
</reference>
<dbReference type="GO" id="GO:0006646">
    <property type="term" value="P:phosphatidylethanolamine biosynthetic process"/>
    <property type="evidence" value="ECO:0007669"/>
    <property type="project" value="UniProtKB-UniPathway"/>
</dbReference>
<evidence type="ECO:0000256" key="3">
    <source>
        <dbReference type="ARBA" id="ARBA00022516"/>
    </source>
</evidence>
<sequence length="462" mass="52378">MVGGAMMSDSDLTYKVVKGVAAVALGAAAFWSCGFLWDRGLERYAGTGRKGSQWVRKNLKYKPGSTTEYLSKVLKKHSDNRKKRRPRRVYMDGCFDMMHYGHANALRQAKACGDYLIVGVVSDEEILKNKGPPVFSEEERITMVEAVKWVDEVIRGVPYEVSEEFMTQTLFKKHKIDYIIHGDDPCLLPDGRDAYELAKKAGRYWEIKRTEGVSSTDIVGRMLLCYHHFSPLTQRRKVKTKSMENIEHDFSLGGSDDDLSEDEAEQPVTPRSNTRLSNFMPTSRRLIQFANDCKADKDSKVVYIDGAFDMFHPGHAKILKQAKALGDYLIVGLHDDDVISRSRGRHYPIMSLHERSLSVLACRYVDEIIIGAPQQITKELLTVFNISIVAHGTVYESEVAEDHYALAVEDGIFVEIQSESKLSTGEIVKRILSNKDNFEAKFARKSKTEAAYYEKKKFVVEQ</sequence>
<proteinExistence type="inferred from homology"/>
<feature type="region of interest" description="Disordered" evidence="12">
    <location>
        <begin position="250"/>
        <end position="275"/>
    </location>
</feature>
<evidence type="ECO:0000256" key="2">
    <source>
        <dbReference type="ARBA" id="ARBA00010101"/>
    </source>
</evidence>
<comment type="similarity">
    <text evidence="2">Belongs to the cytidylyltransferase family.</text>
</comment>
<dbReference type="PANTHER" id="PTHR45780">
    <property type="entry name" value="ETHANOLAMINE-PHOSPHATE CYTIDYLYLTRANSFERASE"/>
    <property type="match status" value="1"/>
</dbReference>
<evidence type="ECO:0000259" key="13">
    <source>
        <dbReference type="Pfam" id="PF01467"/>
    </source>
</evidence>
<keyword evidence="3" id="KW-0444">Lipid biosynthesis</keyword>
<keyword evidence="4" id="KW-0808">Transferase</keyword>
<keyword evidence="8" id="KW-1208">Phospholipid metabolism</keyword>
<accession>A0A7S2T8B5</accession>
<keyword evidence="16" id="KW-1185">Reference proteome</keyword>
<reference evidence="15 16" key="2">
    <citation type="submission" date="2024-03" db="EMBL/GenBank/DDBJ databases">
        <title>Complete genome sequence of the green alga Chloropicon roscoffensis RCC1871.</title>
        <authorList>
            <person name="Lemieux C."/>
            <person name="Pombert J.-F."/>
            <person name="Otis C."/>
            <person name="Turmel M."/>
        </authorList>
    </citation>
    <scope>NUCLEOTIDE SEQUENCE [LARGE SCALE GENOMIC DNA]</scope>
    <source>
        <strain evidence="15 16">RCC1871</strain>
    </source>
</reference>
<dbReference type="CDD" id="cd02173">
    <property type="entry name" value="ECT"/>
    <property type="match status" value="1"/>
</dbReference>
<dbReference type="InterPro" id="IPR014729">
    <property type="entry name" value="Rossmann-like_a/b/a_fold"/>
</dbReference>
<keyword evidence="6" id="KW-0443">Lipid metabolism</keyword>
<comment type="pathway">
    <text evidence="9">Phospholipid metabolism; phosphatidylethanolamine biosynthesis; phosphatidylethanolamine from ethanolamine: step 2/3.</text>
</comment>
<dbReference type="EMBL" id="CP151511">
    <property type="protein sequence ID" value="WZN65086.1"/>
    <property type="molecule type" value="Genomic_DNA"/>
</dbReference>
<dbReference type="GO" id="GO:0004306">
    <property type="term" value="F:ethanolamine-phosphate cytidylyltransferase activity"/>
    <property type="evidence" value="ECO:0007669"/>
    <property type="project" value="UniProtKB-EC"/>
</dbReference>
<dbReference type="InterPro" id="IPR004821">
    <property type="entry name" value="Cyt_trans-like"/>
</dbReference>
<dbReference type="Proteomes" id="UP001472866">
    <property type="component" value="Chromosome 11"/>
</dbReference>
<evidence type="ECO:0000313" key="16">
    <source>
        <dbReference type="Proteomes" id="UP001472866"/>
    </source>
</evidence>
<evidence type="ECO:0000256" key="1">
    <source>
        <dbReference type="ARBA" id="ARBA00005189"/>
    </source>
</evidence>
<evidence type="ECO:0000256" key="7">
    <source>
        <dbReference type="ARBA" id="ARBA00023209"/>
    </source>
</evidence>
<dbReference type="AlphaFoldDB" id="A0A7S2T8B5"/>